<dbReference type="SUPFAM" id="SSF117100">
    <property type="entry name" value="Beta-galactosidase LacA, domain 3"/>
    <property type="match status" value="1"/>
</dbReference>
<keyword evidence="6" id="KW-0325">Glycoprotein</keyword>
<accession>A0A364N556</accession>
<dbReference type="InterPro" id="IPR025300">
    <property type="entry name" value="BetaGal_jelly_roll_dom"/>
</dbReference>
<dbReference type="GO" id="GO:0005975">
    <property type="term" value="P:carbohydrate metabolic process"/>
    <property type="evidence" value="ECO:0007669"/>
    <property type="project" value="InterPro"/>
</dbReference>
<protein>
    <recommendedName>
        <fullName evidence="3 8">Beta-galactosidase</fullName>
        <ecNumber evidence="3 8">3.2.1.23</ecNumber>
    </recommendedName>
</protein>
<evidence type="ECO:0000259" key="11">
    <source>
        <dbReference type="SMART" id="SM01029"/>
    </source>
</evidence>
<dbReference type="SMART" id="SM01029">
    <property type="entry name" value="BetaGal_dom2"/>
    <property type="match status" value="1"/>
</dbReference>
<evidence type="ECO:0000256" key="5">
    <source>
        <dbReference type="ARBA" id="ARBA00022801"/>
    </source>
</evidence>
<dbReference type="InterPro" id="IPR037110">
    <property type="entry name" value="Betagal_dom2_sf"/>
</dbReference>
<dbReference type="EMBL" id="QGDH01000052">
    <property type="protein sequence ID" value="RAR12172.1"/>
    <property type="molecule type" value="Genomic_DNA"/>
</dbReference>
<comment type="caution">
    <text evidence="12">The sequence shown here is derived from an EMBL/GenBank/DDBJ whole genome shotgun (WGS) entry which is preliminary data.</text>
</comment>
<dbReference type="AlphaFoldDB" id="A0A364N556"/>
<keyword evidence="5 8" id="KW-0378">Hydrolase</keyword>
<evidence type="ECO:0000256" key="6">
    <source>
        <dbReference type="ARBA" id="ARBA00023180"/>
    </source>
</evidence>
<feature type="domain" description="Beta-galactosidase" evidence="11">
    <location>
        <begin position="354"/>
        <end position="531"/>
    </location>
</feature>
<dbReference type="Pfam" id="PF13364">
    <property type="entry name" value="BetaGal_ABD2"/>
    <property type="match status" value="2"/>
</dbReference>
<dbReference type="Pfam" id="PF13363">
    <property type="entry name" value="BetaGal_dom3"/>
    <property type="match status" value="1"/>
</dbReference>
<dbReference type="Gene3D" id="2.102.20.10">
    <property type="entry name" value="Beta-galactosidase, domain 2"/>
    <property type="match status" value="1"/>
</dbReference>
<evidence type="ECO:0000256" key="7">
    <source>
        <dbReference type="ARBA" id="ARBA00023295"/>
    </source>
</evidence>
<dbReference type="SUPFAM" id="SSF51445">
    <property type="entry name" value="(Trans)glycosidases"/>
    <property type="match status" value="1"/>
</dbReference>
<dbReference type="Pfam" id="PF01301">
    <property type="entry name" value="Glyco_hydro_35"/>
    <property type="match status" value="1"/>
</dbReference>
<comment type="catalytic activity">
    <reaction evidence="1 8">
        <text>Hydrolysis of terminal non-reducing beta-D-galactose residues in beta-D-galactosides.</text>
        <dbReference type="EC" id="3.2.1.23"/>
    </reaction>
</comment>
<dbReference type="InterPro" id="IPR017853">
    <property type="entry name" value="GH"/>
</dbReference>
<dbReference type="FunFam" id="2.102.20.10:FF:000001">
    <property type="entry name" value="Beta-galactosidase A"/>
    <property type="match status" value="1"/>
</dbReference>
<dbReference type="STRING" id="183478.A0A364N556"/>
<evidence type="ECO:0000256" key="2">
    <source>
        <dbReference type="ARBA" id="ARBA00009809"/>
    </source>
</evidence>
<dbReference type="Pfam" id="PF10435">
    <property type="entry name" value="BetaGal_dom2"/>
    <property type="match status" value="1"/>
</dbReference>
<dbReference type="InterPro" id="IPR036833">
    <property type="entry name" value="BetaGal_dom3_sf"/>
</dbReference>
<keyword evidence="4 10" id="KW-0732">Signal</keyword>
<dbReference type="InterPro" id="IPR001944">
    <property type="entry name" value="Glycoside_Hdrlase_35"/>
</dbReference>
<dbReference type="Gene3D" id="2.60.120.260">
    <property type="entry name" value="Galactose-binding domain-like"/>
    <property type="match status" value="2"/>
</dbReference>
<dbReference type="Gene3D" id="3.20.20.80">
    <property type="entry name" value="Glycosidases"/>
    <property type="match status" value="1"/>
</dbReference>
<keyword evidence="7 8" id="KW-0326">Glycosidase</keyword>
<dbReference type="SUPFAM" id="SSF51011">
    <property type="entry name" value="Glycosyl hydrolase domain"/>
    <property type="match status" value="1"/>
</dbReference>
<dbReference type="SUPFAM" id="SSF49785">
    <property type="entry name" value="Galactose-binding domain-like"/>
    <property type="match status" value="2"/>
</dbReference>
<sequence>MKLVGGILSIALASFHLHEVAARAISGKPRDFIIAEQRAPIQKIKIRAMGYNGVSFYSAWVLHEGKPGDFRADGIFDWEPYFDAATKAGVYLIARPGPYINAEVSGGGFPGWLQRISGNLRTPDEDYQAASKNYIESITPIIAKAQITNGGPVILFQPENEYTMGANNVTFPDAEYMNGLMEQFRELGIVVPFINNVAFSNGVNAPGTDAPVDIYGHDSYPLGMNCTDPSYWIDDALPTNWRDMHLNTSASTPYMIPEFQGGAYQGWGQDGFDKCAVFTGKEFERVFYKNNIAAGLTISNIYMTFGGTNWGNLAGAGNYMSYDYGAVITEERQVHRDKYSEAKLIAHFVQASPALASAVPGYNTTGVYAENEAITVTPLIGNETSFYVARQTKYNSLASESYKLTVGTSQGNITVPQLGGKLTINGRDTKIHVADYKVGNFNLLYSTAEIFTWKIYNGRSVLVLYGGMNETHEAAISATSGATAVEGSGVKFANRNGNTILHWETSTSRRVVRVGSNLYIVILDRDSAYRYWTVSTLPQGSYSHDATPSSDLIVHSGYLIRNATISNGDIHLYGDINATTDIEVVGGAHDGSATLTFNGELMQSTLDGNGFLKATAEFQEPDLGLSSLSMLSWKYIDALPELASTYDDSAWTDADHITTNNTYWPLATPTVLWGSEYGYNAGSLITRAHFIATGEESVIHLNVSGGPAFAFSAWVNQTFIGSWPGTANVAIANTTLNIPSLHRGEHYVLTVLSDHMGQYGNWFAGYNEMKTPRGIIGYDFPGHSPSGSNASRLHDGIKWKITGNFGGEDYPDKSRGPLNEGALWVERKAFHLPSAPTSGWDESAGPAIGLSQPGVGFYSTTLSLDIPGDYDVPLSFVFHGDEFTGEGKGWRAQLWVNGYQFGKFANGIGPQRRFPVPEGILNYRGDNYIAVSIWALDAGAVKPPGLELVAGMPVKSGFGEIPLAPMKPWEERQGVY</sequence>
<evidence type="ECO:0000313" key="12">
    <source>
        <dbReference type="EMBL" id="RAR12172.1"/>
    </source>
</evidence>
<evidence type="ECO:0000256" key="3">
    <source>
        <dbReference type="ARBA" id="ARBA00012756"/>
    </source>
</evidence>
<organism evidence="12 13">
    <name type="scientific">Stemphylium lycopersici</name>
    <name type="common">Tomato gray leaf spot disease fungus</name>
    <name type="synonym">Thyrospora lycopersici</name>
    <dbReference type="NCBI Taxonomy" id="183478"/>
    <lineage>
        <taxon>Eukaryota</taxon>
        <taxon>Fungi</taxon>
        <taxon>Dikarya</taxon>
        <taxon>Ascomycota</taxon>
        <taxon>Pezizomycotina</taxon>
        <taxon>Dothideomycetes</taxon>
        <taxon>Pleosporomycetidae</taxon>
        <taxon>Pleosporales</taxon>
        <taxon>Pleosporineae</taxon>
        <taxon>Pleosporaceae</taxon>
        <taxon>Stemphylium</taxon>
    </lineage>
</organism>
<dbReference type="InterPro" id="IPR018954">
    <property type="entry name" value="Betagal_dom2"/>
</dbReference>
<name>A0A364N556_STELY</name>
<dbReference type="GO" id="GO:0004565">
    <property type="term" value="F:beta-galactosidase activity"/>
    <property type="evidence" value="ECO:0007669"/>
    <property type="project" value="UniProtKB-EC"/>
</dbReference>
<dbReference type="EC" id="3.2.1.23" evidence="3 8"/>
<dbReference type="InterPro" id="IPR019801">
    <property type="entry name" value="Glyco_hydro_35_CS"/>
</dbReference>
<dbReference type="OrthoDB" id="1657402at2759"/>
<proteinExistence type="inferred from homology"/>
<feature type="chain" id="PRO_5016710197" description="Beta-galactosidase" evidence="10">
    <location>
        <begin position="23"/>
        <end position="976"/>
    </location>
</feature>
<evidence type="ECO:0000256" key="4">
    <source>
        <dbReference type="ARBA" id="ARBA00022729"/>
    </source>
</evidence>
<dbReference type="PANTHER" id="PTHR23421">
    <property type="entry name" value="BETA-GALACTOSIDASE RELATED"/>
    <property type="match status" value="1"/>
</dbReference>
<feature type="signal peptide" evidence="10">
    <location>
        <begin position="1"/>
        <end position="22"/>
    </location>
</feature>
<reference evidence="13" key="1">
    <citation type="submission" date="2018-05" db="EMBL/GenBank/DDBJ databases">
        <title>Draft genome sequence of Stemphylium lycopersici strain CIDEFI 213.</title>
        <authorList>
            <person name="Medina R."/>
            <person name="Franco M.E.E."/>
            <person name="Lucentini C.G."/>
            <person name="Saparrat M.C.N."/>
            <person name="Balatti P.A."/>
        </authorList>
    </citation>
    <scope>NUCLEOTIDE SEQUENCE [LARGE SCALE GENOMIC DNA]</scope>
    <source>
        <strain evidence="13">CIDEFI 213</strain>
    </source>
</reference>
<gene>
    <name evidence="12" type="ORF">DDE83_004301</name>
</gene>
<keyword evidence="13" id="KW-1185">Reference proteome</keyword>
<dbReference type="InterPro" id="IPR031330">
    <property type="entry name" value="Gly_Hdrlase_35_cat"/>
</dbReference>
<evidence type="ECO:0000256" key="10">
    <source>
        <dbReference type="SAM" id="SignalP"/>
    </source>
</evidence>
<dbReference type="PROSITE" id="PS01182">
    <property type="entry name" value="GLYCOSYL_HYDROL_F35"/>
    <property type="match status" value="1"/>
</dbReference>
<dbReference type="Proteomes" id="UP000249619">
    <property type="component" value="Unassembled WGS sequence"/>
</dbReference>
<comment type="similarity">
    <text evidence="2 9">Belongs to the glycosyl hydrolase 35 family.</text>
</comment>
<dbReference type="PRINTS" id="PR00742">
    <property type="entry name" value="GLHYDRLASE35"/>
</dbReference>
<dbReference type="InterPro" id="IPR008979">
    <property type="entry name" value="Galactose-bd-like_sf"/>
</dbReference>
<evidence type="ECO:0000313" key="13">
    <source>
        <dbReference type="Proteomes" id="UP000249619"/>
    </source>
</evidence>
<evidence type="ECO:0000256" key="8">
    <source>
        <dbReference type="RuleBase" id="RU000675"/>
    </source>
</evidence>
<evidence type="ECO:0000256" key="1">
    <source>
        <dbReference type="ARBA" id="ARBA00001412"/>
    </source>
</evidence>
<evidence type="ECO:0000256" key="9">
    <source>
        <dbReference type="RuleBase" id="RU003679"/>
    </source>
</evidence>
<dbReference type="InterPro" id="IPR025972">
    <property type="entry name" value="BetaGal_dom3"/>
</dbReference>
<dbReference type="Gene3D" id="2.60.390.10">
    <property type="entry name" value="Beta-galactosidase, domain 3"/>
    <property type="match status" value="1"/>
</dbReference>